<dbReference type="PROSITE" id="PS00450">
    <property type="entry name" value="ACONITASE_1"/>
    <property type="match status" value="1"/>
</dbReference>
<dbReference type="Pfam" id="PF00330">
    <property type="entry name" value="Aconitase"/>
    <property type="match status" value="1"/>
</dbReference>
<proteinExistence type="inferred from homology"/>
<dbReference type="EMBL" id="FOIE01000001">
    <property type="protein sequence ID" value="SES68428.1"/>
    <property type="molecule type" value="Genomic_DNA"/>
</dbReference>
<dbReference type="PANTHER" id="PTHR11670">
    <property type="entry name" value="ACONITASE/IRON-RESPONSIVE ELEMENT FAMILY MEMBER"/>
    <property type="match status" value="1"/>
</dbReference>
<dbReference type="Gene3D" id="3.30.499.10">
    <property type="entry name" value="Aconitase, domain 3"/>
    <property type="match status" value="2"/>
</dbReference>
<gene>
    <name evidence="11" type="ORF">SAMN04488546_0115</name>
</gene>
<dbReference type="Gene3D" id="6.10.190.10">
    <property type="match status" value="1"/>
</dbReference>
<dbReference type="InterPro" id="IPR018136">
    <property type="entry name" value="Aconitase_4Fe-4S_BS"/>
</dbReference>
<evidence type="ECO:0000256" key="8">
    <source>
        <dbReference type="SAM" id="MobiDB-lite"/>
    </source>
</evidence>
<dbReference type="UniPathway" id="UPA00946"/>
<evidence type="ECO:0000256" key="7">
    <source>
        <dbReference type="RuleBase" id="RU361275"/>
    </source>
</evidence>
<dbReference type="InterPro" id="IPR036008">
    <property type="entry name" value="Aconitase_4Fe-4S_dom"/>
</dbReference>
<dbReference type="GO" id="GO:0051539">
    <property type="term" value="F:4 iron, 4 sulfur cluster binding"/>
    <property type="evidence" value="ECO:0007669"/>
    <property type="project" value="UniProtKB-KW"/>
</dbReference>
<dbReference type="SUPFAM" id="SSF52016">
    <property type="entry name" value="LeuD/IlvD-like"/>
    <property type="match status" value="1"/>
</dbReference>
<evidence type="ECO:0000256" key="1">
    <source>
        <dbReference type="ARBA" id="ARBA00001966"/>
    </source>
</evidence>
<dbReference type="InterPro" id="IPR015931">
    <property type="entry name" value="Acnase/IPM_dHydase_lsu_aba_1/3"/>
</dbReference>
<comment type="catalytic activity">
    <reaction evidence="7">
        <text>citrate = D-threo-isocitrate</text>
        <dbReference type="Rhea" id="RHEA:10336"/>
        <dbReference type="ChEBI" id="CHEBI:15562"/>
        <dbReference type="ChEBI" id="CHEBI:16947"/>
        <dbReference type="EC" id="4.2.1.3"/>
    </reaction>
</comment>
<feature type="region of interest" description="Disordered" evidence="8">
    <location>
        <begin position="394"/>
        <end position="416"/>
    </location>
</feature>
<dbReference type="AlphaFoldDB" id="A0A1H9YHA2"/>
<dbReference type="GO" id="GO:0046872">
    <property type="term" value="F:metal ion binding"/>
    <property type="evidence" value="ECO:0007669"/>
    <property type="project" value="UniProtKB-KW"/>
</dbReference>
<evidence type="ECO:0000313" key="12">
    <source>
        <dbReference type="Proteomes" id="UP000198507"/>
    </source>
</evidence>
<dbReference type="GO" id="GO:0006099">
    <property type="term" value="P:tricarboxylic acid cycle"/>
    <property type="evidence" value="ECO:0007669"/>
    <property type="project" value="UniProtKB-UniPathway"/>
</dbReference>
<keyword evidence="6 7" id="KW-0456">Lyase</keyword>
<evidence type="ECO:0000256" key="3">
    <source>
        <dbReference type="ARBA" id="ARBA00022723"/>
    </source>
</evidence>
<dbReference type="NCBIfam" id="TIGR01341">
    <property type="entry name" value="aconitase_1"/>
    <property type="match status" value="1"/>
</dbReference>
<evidence type="ECO:0000313" key="11">
    <source>
        <dbReference type="EMBL" id="SES68428.1"/>
    </source>
</evidence>
<sequence length="914" mass="97212">MARSDSFGARRTLDLGCGEFETWAVHAVPGAEHLPFSLKIVLENLLRHEDGGTGTAEAIRRLAGGAGTGDEVSFSPARVFLHDTNGVPVLADLAAMREAVRDLGGDPAAVDPVIPAELTVDHSVVTDVSGRPDAMALNVEREYARHEERYRFLKWGQQQFQRLAVVPPGTGIMHQINLEHLADVVVLRDGRAFPDTLVGTDSHTTMINGLGVLGWGVGGIEAEAAMLGLPVATLIPPVVGLELIGELRPGVTATDLVLTIAELLRSHGVVGSFVEFTGPSVGAVPLADRATLANMSPEFGSTCAVFPIDQVTVDYLRFTGRGPDHVAAVERYAKEQGLWHDPAARLRFDGLLRLDLSTVEPSLAGPRRPQDRIPLASARSRFRSTLAELLADRSPQVAGDAVDEAGRESSPASDPPALAAVAEPRAQEAGLDHGAVAIAAITSCTNTSNPSVMVAAGLLARNAVAAGLAAKPWVKTSLAPGSKVVTDYLQRAGLDRPLEQLGFHTVGYGCMTCIGNSGPLTPEVSKAVAERDLLVAAVLSGNRNFDGRINNDVSLNYLASPPLVVAYALAGSVDVDLLHEPLGVDRTGRPVHLSDLWPPEAEIEEVIRGNLDPAMFAARYADVFTGEERWAELPAGGGATFDWDPDSTYVRRPPFLDDLSAAPEPVGDITGARALAVLGDSITTDHICPAGRIPADSPAGEFLRERGETDLNTYASRRGNHEVMLRGAFGNQRLRNRLVPHRRGGWTLDHLDGREKTVFQAAEHYRAAGTPLLVLAGKEYGTGSSRDWAAKGTALLGVRAVLAESFERIHRANLIGMGVLPLQFLQGDSVEGLGLSGGETYDVRGLEHLTEDDWPRRVVVHARSEDGATVSFAAAVRVDTAREALYLCHGGVLPYVARSMASASSERLSAVVLG</sequence>
<evidence type="ECO:0000256" key="2">
    <source>
        <dbReference type="ARBA" id="ARBA00007185"/>
    </source>
</evidence>
<dbReference type="OrthoDB" id="9764318at2"/>
<dbReference type="Pfam" id="PF00694">
    <property type="entry name" value="Aconitase_C"/>
    <property type="match status" value="1"/>
</dbReference>
<dbReference type="EC" id="4.2.1.3" evidence="7"/>
<comment type="function">
    <text evidence="7">Catalyzes the isomerization of citrate to isocitrate via cis-aconitate.</text>
</comment>
<evidence type="ECO:0000259" key="10">
    <source>
        <dbReference type="Pfam" id="PF00694"/>
    </source>
</evidence>
<dbReference type="InterPro" id="IPR015928">
    <property type="entry name" value="Aconitase/3IPM_dehydase_swvl"/>
</dbReference>
<feature type="domain" description="Aconitase A/isopropylmalate dehydratase small subunit swivel" evidence="10">
    <location>
        <begin position="708"/>
        <end position="826"/>
    </location>
</feature>
<dbReference type="PRINTS" id="PR00415">
    <property type="entry name" value="ACONITASE"/>
</dbReference>
<organism evidence="11 12">
    <name type="scientific">Geodermatophilus poikilotrophus</name>
    <dbReference type="NCBI Taxonomy" id="1333667"/>
    <lineage>
        <taxon>Bacteria</taxon>
        <taxon>Bacillati</taxon>
        <taxon>Actinomycetota</taxon>
        <taxon>Actinomycetes</taxon>
        <taxon>Geodermatophilales</taxon>
        <taxon>Geodermatophilaceae</taxon>
        <taxon>Geodermatophilus</taxon>
    </lineage>
</organism>
<keyword evidence="12" id="KW-1185">Reference proteome</keyword>
<dbReference type="Proteomes" id="UP000198507">
    <property type="component" value="Unassembled WGS sequence"/>
</dbReference>
<keyword evidence="7" id="KW-0004">4Fe-4S</keyword>
<dbReference type="InterPro" id="IPR001030">
    <property type="entry name" value="Acoase/IPM_deHydtase_lsu_aba"/>
</dbReference>
<accession>A0A1H9YHA2</accession>
<dbReference type="NCBIfam" id="NF009520">
    <property type="entry name" value="PRK12881.1"/>
    <property type="match status" value="1"/>
</dbReference>
<evidence type="ECO:0000259" key="9">
    <source>
        <dbReference type="Pfam" id="PF00330"/>
    </source>
</evidence>
<dbReference type="RefSeq" id="WP_091439654.1">
    <property type="nucleotide sequence ID" value="NZ_FOIE01000001.1"/>
</dbReference>
<dbReference type="SUPFAM" id="SSF53732">
    <property type="entry name" value="Aconitase iron-sulfur domain"/>
    <property type="match status" value="1"/>
</dbReference>
<comment type="cofactor">
    <cofactor evidence="1">
        <name>[4Fe-4S] cluster</name>
        <dbReference type="ChEBI" id="CHEBI:49883"/>
    </cofactor>
</comment>
<dbReference type="NCBIfam" id="NF006757">
    <property type="entry name" value="PRK09277.1"/>
    <property type="match status" value="1"/>
</dbReference>
<reference evidence="12" key="1">
    <citation type="submission" date="2016-10" db="EMBL/GenBank/DDBJ databases">
        <authorList>
            <person name="Varghese N."/>
            <person name="Submissions S."/>
        </authorList>
    </citation>
    <scope>NUCLEOTIDE SEQUENCE [LARGE SCALE GENOMIC DNA]</scope>
    <source>
        <strain evidence="12">DSM 44209</strain>
    </source>
</reference>
<evidence type="ECO:0000256" key="5">
    <source>
        <dbReference type="ARBA" id="ARBA00023014"/>
    </source>
</evidence>
<feature type="domain" description="Aconitase/3-isopropylmalate dehydratase large subunit alpha/beta/alpha" evidence="9">
    <location>
        <begin position="69"/>
        <end position="571"/>
    </location>
</feature>
<dbReference type="InterPro" id="IPR000573">
    <property type="entry name" value="AconitaseA/IPMdHydase_ssu_swvl"/>
</dbReference>
<dbReference type="PROSITE" id="PS01244">
    <property type="entry name" value="ACONITASE_2"/>
    <property type="match status" value="1"/>
</dbReference>
<keyword evidence="4 7" id="KW-0408">Iron</keyword>
<dbReference type="FunFam" id="3.20.19.10:FF:000001">
    <property type="entry name" value="Aconitate hydratase"/>
    <property type="match status" value="1"/>
</dbReference>
<comment type="similarity">
    <text evidence="2 7">Belongs to the aconitase/IPM isomerase family.</text>
</comment>
<keyword evidence="3" id="KW-0479">Metal-binding</keyword>
<keyword evidence="5 7" id="KW-0411">Iron-sulfur</keyword>
<dbReference type="Gene3D" id="3.20.19.10">
    <property type="entry name" value="Aconitase, domain 4"/>
    <property type="match status" value="1"/>
</dbReference>
<name>A0A1H9YHA2_9ACTN</name>
<evidence type="ECO:0000256" key="6">
    <source>
        <dbReference type="ARBA" id="ARBA00023239"/>
    </source>
</evidence>
<evidence type="ECO:0000256" key="4">
    <source>
        <dbReference type="ARBA" id="ARBA00023004"/>
    </source>
</evidence>
<protein>
    <recommendedName>
        <fullName evidence="7">Aconitate hydratase</fullName>
        <shortName evidence="7">Aconitase</shortName>
        <ecNumber evidence="7">4.2.1.3</ecNumber>
    </recommendedName>
</protein>
<dbReference type="InterPro" id="IPR006249">
    <property type="entry name" value="Aconitase/IRP2"/>
</dbReference>
<dbReference type="UniPathway" id="UPA00223">
    <property type="reaction ID" value="UER00718"/>
</dbReference>
<dbReference type="GO" id="GO:0003994">
    <property type="term" value="F:aconitate hydratase activity"/>
    <property type="evidence" value="ECO:0007669"/>
    <property type="project" value="UniProtKB-EC"/>
</dbReference>